<feature type="region of interest" description="Disordered" evidence="2">
    <location>
        <begin position="268"/>
        <end position="309"/>
    </location>
</feature>
<dbReference type="Proteomes" id="UP001152795">
    <property type="component" value="Unassembled WGS sequence"/>
</dbReference>
<evidence type="ECO:0000313" key="3">
    <source>
        <dbReference type="EMBL" id="CAB4016479.1"/>
    </source>
</evidence>
<organism evidence="3 4">
    <name type="scientific">Paramuricea clavata</name>
    <name type="common">Red gorgonian</name>
    <name type="synonym">Violescent sea-whip</name>
    <dbReference type="NCBI Taxonomy" id="317549"/>
    <lineage>
        <taxon>Eukaryota</taxon>
        <taxon>Metazoa</taxon>
        <taxon>Cnidaria</taxon>
        <taxon>Anthozoa</taxon>
        <taxon>Octocorallia</taxon>
        <taxon>Malacalcyonacea</taxon>
        <taxon>Plexauridae</taxon>
        <taxon>Paramuricea</taxon>
    </lineage>
</organism>
<evidence type="ECO:0000256" key="1">
    <source>
        <dbReference type="SAM" id="Coils"/>
    </source>
</evidence>
<accession>A0A6S7IHP3</accession>
<keyword evidence="4" id="KW-1185">Reference proteome</keyword>
<evidence type="ECO:0000256" key="2">
    <source>
        <dbReference type="SAM" id="MobiDB-lite"/>
    </source>
</evidence>
<reference evidence="3" key="1">
    <citation type="submission" date="2020-04" db="EMBL/GenBank/DDBJ databases">
        <authorList>
            <person name="Alioto T."/>
            <person name="Alioto T."/>
            <person name="Gomez Garrido J."/>
        </authorList>
    </citation>
    <scope>NUCLEOTIDE SEQUENCE</scope>
    <source>
        <strain evidence="3">A484AB</strain>
    </source>
</reference>
<sequence>MLTVMSEEIKTYQDGDIYCIEIPQKDLFDKWMLSLKLRTLEEILIDIKKCDTSEASAGSVPSENLFSIKAIISKMKLFIEGKFIDIWKRNEYQKLICLVSKLCMCPDVNQETDGELYTNEFYGQSVPDHIINLDNVSLDVYADSDSEDDPRVVNNIVCELKSKLFTSIDSKLKHQLSVMREDQNSFKNEMEEKLKKAETEVKRLQGRVGSLVEEKTNLLKRIKSLEIDNKTFKDEVSSLNTAIKVNYNDDINTNPTLIQCENSVVDSTKEANPDAAANNSPNITAAENPDTETPNVKIPDNGNATNHDE</sequence>
<feature type="coiled-coil region" evidence="1">
    <location>
        <begin position="180"/>
        <end position="242"/>
    </location>
</feature>
<dbReference type="AlphaFoldDB" id="A0A6S7IHP3"/>
<dbReference type="EMBL" id="CACRXK020009133">
    <property type="protein sequence ID" value="CAB4016479.1"/>
    <property type="molecule type" value="Genomic_DNA"/>
</dbReference>
<comment type="caution">
    <text evidence="3">The sequence shown here is derived from an EMBL/GenBank/DDBJ whole genome shotgun (WGS) entry which is preliminary data.</text>
</comment>
<feature type="compositionally biased region" description="Low complexity" evidence="2">
    <location>
        <begin position="273"/>
        <end position="282"/>
    </location>
</feature>
<gene>
    <name evidence="3" type="ORF">PACLA_8A068756</name>
</gene>
<evidence type="ECO:0000313" key="4">
    <source>
        <dbReference type="Proteomes" id="UP001152795"/>
    </source>
</evidence>
<keyword evidence="1" id="KW-0175">Coiled coil</keyword>
<protein>
    <submittedName>
        <fullName evidence="3">Uncharacterized protein</fullName>
    </submittedName>
</protein>
<name>A0A6S7IHP3_PARCT</name>
<proteinExistence type="predicted"/>